<evidence type="ECO:0000313" key="1">
    <source>
        <dbReference type="Proteomes" id="UP000790787"/>
    </source>
</evidence>
<organism evidence="1 2">
    <name type="scientific">Nicotiana tabacum</name>
    <name type="common">Common tobacco</name>
    <dbReference type="NCBI Taxonomy" id="4097"/>
    <lineage>
        <taxon>Eukaryota</taxon>
        <taxon>Viridiplantae</taxon>
        <taxon>Streptophyta</taxon>
        <taxon>Embryophyta</taxon>
        <taxon>Tracheophyta</taxon>
        <taxon>Spermatophyta</taxon>
        <taxon>Magnoliopsida</taxon>
        <taxon>eudicotyledons</taxon>
        <taxon>Gunneridae</taxon>
        <taxon>Pentapetalae</taxon>
        <taxon>asterids</taxon>
        <taxon>lamiids</taxon>
        <taxon>Solanales</taxon>
        <taxon>Solanaceae</taxon>
        <taxon>Nicotianoideae</taxon>
        <taxon>Nicotianeae</taxon>
        <taxon>Nicotiana</taxon>
    </lineage>
</organism>
<accession>A0AC58STK7</accession>
<dbReference type="RefSeq" id="XP_075088301.1">
    <property type="nucleotide sequence ID" value="XM_075232200.1"/>
</dbReference>
<gene>
    <name evidence="2" type="primary">LOC142170319</name>
</gene>
<sequence length="572" mass="66541">MRVSFARMMIEVNITRELPTEITIMDPNGRTFLQVVRCGVEQQQYKQQDKQQGKRRETKKVTMEWRSKGPVKEAINQTKRAEETSLQQLVPQKPGQVEDVDIEKIQQMKDQTNNYATNYQDASNGRIWLACDPQWYNVTILSVVAQFIHCLVQDRVGIVDCAVTTIYGYNTIEQRKQLWSGLKSIAAGITKPWLLCGDFNTVLYTNDRMMVNPITYTKVQDFADCVTTLNLNELSWTGDYYTWSNKQSDAEMISSRIDRAFGNYEWMMQWDHVITEYRLPFISDHSPMVITLHSAPKPGKTPFRFFNMWADHDIFISIVERVWNQSYTMGKMKNIWVKLKELRPLFRTLNTEHFRTITMKIEHIKISLEEVQQKINTTYNDFPIEEEKRLLQNLEKWSLIEESVLRKKARTKWIKLGDKLTHPESIKQEVVEFYKSLMGSVAHSLSPINKVIMNNGPILSQQQKLALCAEKAWMIIKDEVNQSIKEFFSTGKLYKAKLISKVLAGRIQQVIASVISEAQAGFIPGRRIIDNIILAHELVKGYTRKNISARCMIKIDLQKLMIQLNGDFWSKL</sequence>
<dbReference type="Proteomes" id="UP000790787">
    <property type="component" value="Chromosome 16"/>
</dbReference>
<evidence type="ECO:0000313" key="2">
    <source>
        <dbReference type="RefSeq" id="XP_075088301.1"/>
    </source>
</evidence>
<keyword evidence="1" id="KW-1185">Reference proteome</keyword>
<name>A0AC58STK7_TOBAC</name>
<protein>
    <submittedName>
        <fullName evidence="2">Uncharacterized protein LOC142170319</fullName>
    </submittedName>
</protein>
<reference evidence="2" key="2">
    <citation type="submission" date="2025-08" db="UniProtKB">
        <authorList>
            <consortium name="RefSeq"/>
        </authorList>
    </citation>
    <scope>IDENTIFICATION</scope>
    <source>
        <tissue evidence="2">Leaf</tissue>
    </source>
</reference>
<reference evidence="1" key="1">
    <citation type="journal article" date="2014" name="Nat. Commun.">
        <title>The tobacco genome sequence and its comparison with those of tomato and potato.</title>
        <authorList>
            <person name="Sierro N."/>
            <person name="Battey J.N."/>
            <person name="Ouadi S."/>
            <person name="Bakaher N."/>
            <person name="Bovet L."/>
            <person name="Willig A."/>
            <person name="Goepfert S."/>
            <person name="Peitsch M.C."/>
            <person name="Ivanov N.V."/>
        </authorList>
    </citation>
    <scope>NUCLEOTIDE SEQUENCE [LARGE SCALE GENOMIC DNA]</scope>
</reference>
<proteinExistence type="predicted"/>